<sequence>MEGSCGLDLDYRMALGRARVALRAKPDLPPCPVMVVFSGTEFLLPNRVVEEERSCHIQAPHGLHSIAISNGRGASKIPNNPSPHPLPWPKSIVQNLLPEHHPPYPNVMKQRGGNGENHKKHGTVHPTRKATTFTSCIIAAVRHHGYRWLSWFGWHYSIFCLNYLGWLHLSIHPIWNLCTTEH</sequence>
<evidence type="ECO:0000313" key="1">
    <source>
        <dbReference type="EMBL" id="RPA97745.1"/>
    </source>
</evidence>
<reference evidence="1 2" key="1">
    <citation type="journal article" date="2018" name="Nat. Ecol. Evol.">
        <title>Pezizomycetes genomes reveal the molecular basis of ectomycorrhizal truffle lifestyle.</title>
        <authorList>
            <person name="Murat C."/>
            <person name="Payen T."/>
            <person name="Noel B."/>
            <person name="Kuo A."/>
            <person name="Morin E."/>
            <person name="Chen J."/>
            <person name="Kohler A."/>
            <person name="Krizsan K."/>
            <person name="Balestrini R."/>
            <person name="Da Silva C."/>
            <person name="Montanini B."/>
            <person name="Hainaut M."/>
            <person name="Levati E."/>
            <person name="Barry K.W."/>
            <person name="Belfiori B."/>
            <person name="Cichocki N."/>
            <person name="Clum A."/>
            <person name="Dockter R.B."/>
            <person name="Fauchery L."/>
            <person name="Guy J."/>
            <person name="Iotti M."/>
            <person name="Le Tacon F."/>
            <person name="Lindquist E.A."/>
            <person name="Lipzen A."/>
            <person name="Malagnac F."/>
            <person name="Mello A."/>
            <person name="Molinier V."/>
            <person name="Miyauchi S."/>
            <person name="Poulain J."/>
            <person name="Riccioni C."/>
            <person name="Rubini A."/>
            <person name="Sitrit Y."/>
            <person name="Splivallo R."/>
            <person name="Traeger S."/>
            <person name="Wang M."/>
            <person name="Zifcakova L."/>
            <person name="Wipf D."/>
            <person name="Zambonelli A."/>
            <person name="Paolocci F."/>
            <person name="Nowrousian M."/>
            <person name="Ottonello S."/>
            <person name="Baldrian P."/>
            <person name="Spatafora J.W."/>
            <person name="Henrissat B."/>
            <person name="Nagy L.G."/>
            <person name="Aury J.M."/>
            <person name="Wincker P."/>
            <person name="Grigoriev I.V."/>
            <person name="Bonfante P."/>
            <person name="Martin F.M."/>
        </authorList>
    </citation>
    <scope>NUCLEOTIDE SEQUENCE [LARGE SCALE GENOMIC DNA]</scope>
    <source>
        <strain evidence="1 2">120613-1</strain>
    </source>
</reference>
<name>A0A3N4JHJ9_9PEZI</name>
<evidence type="ECO:0000313" key="2">
    <source>
        <dbReference type="Proteomes" id="UP000276215"/>
    </source>
</evidence>
<proteinExistence type="predicted"/>
<organism evidence="1 2">
    <name type="scientific">Choiromyces venosus 120613-1</name>
    <dbReference type="NCBI Taxonomy" id="1336337"/>
    <lineage>
        <taxon>Eukaryota</taxon>
        <taxon>Fungi</taxon>
        <taxon>Dikarya</taxon>
        <taxon>Ascomycota</taxon>
        <taxon>Pezizomycotina</taxon>
        <taxon>Pezizomycetes</taxon>
        <taxon>Pezizales</taxon>
        <taxon>Tuberaceae</taxon>
        <taxon>Choiromyces</taxon>
    </lineage>
</organism>
<dbReference type="Proteomes" id="UP000276215">
    <property type="component" value="Unassembled WGS sequence"/>
</dbReference>
<dbReference type="EMBL" id="ML120401">
    <property type="protein sequence ID" value="RPA97745.1"/>
    <property type="molecule type" value="Genomic_DNA"/>
</dbReference>
<keyword evidence="2" id="KW-1185">Reference proteome</keyword>
<gene>
    <name evidence="1" type="ORF">L873DRAFT_1086297</name>
</gene>
<dbReference type="AlphaFoldDB" id="A0A3N4JHJ9"/>
<accession>A0A3N4JHJ9</accession>
<protein>
    <submittedName>
        <fullName evidence="1">Uncharacterized protein</fullName>
    </submittedName>
</protein>